<sequence>MAQITLQLPDDLAERLAPFRDRLPELLERGLQGLRTEPTQAGFSAEEIIGLLASQPTPEQILAIQPTPDLQSRVSILLAQSKADNLTAKEEAELERYLTIEHLVRLAKAHAYGKLQKTA</sequence>
<proteinExistence type="predicted"/>
<name>A0ABW6IHW2_9CYAN</name>
<accession>A0ABW6IHW2</accession>
<dbReference type="EMBL" id="JBHZOL010000093">
    <property type="protein sequence ID" value="MFE4107809.1"/>
    <property type="molecule type" value="Genomic_DNA"/>
</dbReference>
<evidence type="ECO:0000313" key="1">
    <source>
        <dbReference type="EMBL" id="MFE4107809.1"/>
    </source>
</evidence>
<dbReference type="Proteomes" id="UP001600165">
    <property type="component" value="Unassembled WGS sequence"/>
</dbReference>
<gene>
    <name evidence="1" type="ORF">ACFVKH_16090</name>
</gene>
<evidence type="ECO:0000313" key="2">
    <source>
        <dbReference type="Proteomes" id="UP001600165"/>
    </source>
</evidence>
<dbReference type="RefSeq" id="WP_377966879.1">
    <property type="nucleotide sequence ID" value="NZ_JBHZOL010000093.1"/>
</dbReference>
<protein>
    <submittedName>
        <fullName evidence="1">Uncharacterized protein</fullName>
    </submittedName>
</protein>
<reference evidence="1 2" key="1">
    <citation type="submission" date="2024-10" db="EMBL/GenBank/DDBJ databases">
        <authorList>
            <person name="Ratan Roy A."/>
            <person name="Morales Sandoval P.H."/>
            <person name="De Los Santos Villalobos S."/>
            <person name="Chakraborty S."/>
            <person name="Mukherjee J."/>
        </authorList>
    </citation>
    <scope>NUCLEOTIDE SEQUENCE [LARGE SCALE GENOMIC DNA]</scope>
    <source>
        <strain evidence="1 2">S1</strain>
    </source>
</reference>
<comment type="caution">
    <text evidence="1">The sequence shown here is derived from an EMBL/GenBank/DDBJ whole genome shotgun (WGS) entry which is preliminary data.</text>
</comment>
<organism evidence="1 2">
    <name type="scientific">Almyronema epifaneia S1</name>
    <dbReference type="NCBI Taxonomy" id="2991925"/>
    <lineage>
        <taxon>Bacteria</taxon>
        <taxon>Bacillati</taxon>
        <taxon>Cyanobacteriota</taxon>
        <taxon>Cyanophyceae</taxon>
        <taxon>Nodosilineales</taxon>
        <taxon>Nodosilineaceae</taxon>
        <taxon>Almyronema</taxon>
        <taxon>Almyronema epifaneia</taxon>
    </lineage>
</organism>
<keyword evidence="2" id="KW-1185">Reference proteome</keyword>